<dbReference type="Proteomes" id="UP000472275">
    <property type="component" value="Chromosome 17"/>
</dbReference>
<name>A0A663EA84_AQUCH</name>
<dbReference type="InParanoid" id="A0A663EA84"/>
<dbReference type="InterPro" id="IPR029234">
    <property type="entry name" value="CIMIP4"/>
</dbReference>
<dbReference type="Ensembl" id="ENSACCT00020009554.1">
    <property type="protein sequence ID" value="ENSACCP00020009160.1"/>
    <property type="gene ID" value="ENSACCG00020006248.1"/>
</dbReference>
<sequence length="358" mass="40219">MDQGVLEVQTSPTPDVAESDSVLANSSSVEPKEGKKERLPEGFCPSRQRTSQRSSSRASWKIRKGPVAQGTAKDSTSIKHQASPSAKCVQLKKQSKQSLQAKTPPMQSLDLRRLEEEIEDTSATKEPIVGHEPRQRNSTYCLSAISRQREAEDMKPVSNAEEPVADLHQTLRSRGPGSSRKTIKASYEKAKKTDSRLSAKESLASLGPDMKAEWKLLLEKRNSLIHTNSKYKFASADELTSDEEERQALRKAALIMGQKRLSERTVMLKNSLNSTSFDDYNQLGFNLRSNVFQGGPLESRSLMKDSYTPDIIRKAIRDPKNWHGRRTDELGKWHQKNALNLNLQKTLEDKYGKKKGKP</sequence>
<evidence type="ECO:0008006" key="4">
    <source>
        <dbReference type="Google" id="ProtNLM"/>
    </source>
</evidence>
<feature type="region of interest" description="Disordered" evidence="1">
    <location>
        <begin position="149"/>
        <end position="199"/>
    </location>
</feature>
<gene>
    <name evidence="2" type="primary">CIMIP4</name>
</gene>
<feature type="region of interest" description="Disordered" evidence="1">
    <location>
        <begin position="1"/>
        <end position="104"/>
    </location>
</feature>
<dbReference type="AlphaFoldDB" id="A0A663EA84"/>
<dbReference type="PANTHER" id="PTHR31702">
    <property type="entry name" value="TESTIS-EXPRESSED PROTEIN 33"/>
    <property type="match status" value="1"/>
</dbReference>
<organism evidence="2 3">
    <name type="scientific">Aquila chrysaetos chrysaetos</name>
    <dbReference type="NCBI Taxonomy" id="223781"/>
    <lineage>
        <taxon>Eukaryota</taxon>
        <taxon>Metazoa</taxon>
        <taxon>Chordata</taxon>
        <taxon>Craniata</taxon>
        <taxon>Vertebrata</taxon>
        <taxon>Euteleostomi</taxon>
        <taxon>Archelosauria</taxon>
        <taxon>Archosauria</taxon>
        <taxon>Dinosauria</taxon>
        <taxon>Saurischia</taxon>
        <taxon>Theropoda</taxon>
        <taxon>Coelurosauria</taxon>
        <taxon>Aves</taxon>
        <taxon>Neognathae</taxon>
        <taxon>Neoaves</taxon>
        <taxon>Telluraves</taxon>
        <taxon>Accipitrimorphae</taxon>
        <taxon>Accipitriformes</taxon>
        <taxon>Accipitridae</taxon>
        <taxon>Accipitrinae</taxon>
        <taxon>Aquila</taxon>
    </lineage>
</organism>
<feature type="compositionally biased region" description="Polar residues" evidence="1">
    <location>
        <begin position="72"/>
        <end position="84"/>
    </location>
</feature>
<dbReference type="PANTHER" id="PTHR31702:SF2">
    <property type="entry name" value="TESTIS-EXPRESSED PROTEIN 33"/>
    <property type="match status" value="1"/>
</dbReference>
<evidence type="ECO:0000256" key="1">
    <source>
        <dbReference type="SAM" id="MobiDB-lite"/>
    </source>
</evidence>
<accession>A0A663EA84</accession>
<feature type="compositionally biased region" description="Basic and acidic residues" evidence="1">
    <location>
        <begin position="186"/>
        <end position="199"/>
    </location>
</feature>
<evidence type="ECO:0000313" key="3">
    <source>
        <dbReference type="Proteomes" id="UP000472275"/>
    </source>
</evidence>
<keyword evidence="3" id="KW-1185">Reference proteome</keyword>
<evidence type="ECO:0000313" key="2">
    <source>
        <dbReference type="Ensembl" id="ENSACCP00020009160.1"/>
    </source>
</evidence>
<dbReference type="GeneTree" id="ENSGT00390000013198"/>
<protein>
    <recommendedName>
        <fullName evidence="4">Testis expressed 33</fullName>
    </recommendedName>
</protein>
<dbReference type="Pfam" id="PF15400">
    <property type="entry name" value="TEX33"/>
    <property type="match status" value="1"/>
</dbReference>
<reference evidence="2" key="2">
    <citation type="submission" date="2025-09" db="UniProtKB">
        <authorList>
            <consortium name="Ensembl"/>
        </authorList>
    </citation>
    <scope>IDENTIFICATION</scope>
</reference>
<reference evidence="2" key="1">
    <citation type="submission" date="2025-08" db="UniProtKB">
        <authorList>
            <consortium name="Ensembl"/>
        </authorList>
    </citation>
    <scope>IDENTIFICATION</scope>
</reference>
<proteinExistence type="predicted"/>
<feature type="compositionally biased region" description="Basic and acidic residues" evidence="1">
    <location>
        <begin position="30"/>
        <end position="40"/>
    </location>
</feature>
<feature type="compositionally biased region" description="Low complexity" evidence="1">
    <location>
        <begin position="46"/>
        <end position="59"/>
    </location>
</feature>